<dbReference type="EMBL" id="UOFM01000233">
    <property type="protein sequence ID" value="VAW77766.1"/>
    <property type="molecule type" value="Genomic_DNA"/>
</dbReference>
<dbReference type="Pfam" id="PF13489">
    <property type="entry name" value="Methyltransf_23"/>
    <property type="match status" value="1"/>
</dbReference>
<feature type="non-terminal residue" evidence="1">
    <location>
        <position position="193"/>
    </location>
</feature>
<gene>
    <name evidence="1" type="ORF">MNBD_GAMMA14-783</name>
</gene>
<dbReference type="SUPFAM" id="SSF53335">
    <property type="entry name" value="S-adenosyl-L-methionine-dependent methyltransferases"/>
    <property type="match status" value="1"/>
</dbReference>
<proteinExistence type="predicted"/>
<dbReference type="InterPro" id="IPR029063">
    <property type="entry name" value="SAM-dependent_MTases_sf"/>
</dbReference>
<reference evidence="1" key="1">
    <citation type="submission" date="2018-06" db="EMBL/GenBank/DDBJ databases">
        <authorList>
            <person name="Zhirakovskaya E."/>
        </authorList>
    </citation>
    <scope>NUCLEOTIDE SEQUENCE</scope>
</reference>
<accession>A0A3B0ZAQ4</accession>
<protein>
    <recommendedName>
        <fullName evidence="2">Methyltransferase domain-containing protein</fullName>
    </recommendedName>
</protein>
<dbReference type="Gene3D" id="3.40.50.150">
    <property type="entry name" value="Vaccinia Virus protein VP39"/>
    <property type="match status" value="1"/>
</dbReference>
<dbReference type="AlphaFoldDB" id="A0A3B0ZAQ4"/>
<organism evidence="1">
    <name type="scientific">hydrothermal vent metagenome</name>
    <dbReference type="NCBI Taxonomy" id="652676"/>
    <lineage>
        <taxon>unclassified sequences</taxon>
        <taxon>metagenomes</taxon>
        <taxon>ecological metagenomes</taxon>
    </lineage>
</organism>
<evidence type="ECO:0000313" key="1">
    <source>
        <dbReference type="EMBL" id="VAW77766.1"/>
    </source>
</evidence>
<name>A0A3B0ZAQ4_9ZZZZ</name>
<dbReference type="CDD" id="cd02440">
    <property type="entry name" value="AdoMet_MTases"/>
    <property type="match status" value="1"/>
</dbReference>
<sequence length="193" mass="21203">MNNEKMSSRELGLVLAQQLLGVDDLHYGLWEDDLPLAFSNLAEAQQRYTGMILSALPAPGEDGARVIDIGCGTGHLLTQLLERGYSADGLVPAPKLAEQVRKRLAEYGEPAERSARLFESTFEQFPVEDYVGYYDTAVFSESFQYIPLSASFPILEQIVRPGGRVVICDFFQTEHAGDGGPGDRSFGGGHRMQ</sequence>
<evidence type="ECO:0008006" key="2">
    <source>
        <dbReference type="Google" id="ProtNLM"/>
    </source>
</evidence>